<dbReference type="EMBL" id="QXFW01002067">
    <property type="protein sequence ID" value="KAE8982446.1"/>
    <property type="molecule type" value="Genomic_DNA"/>
</dbReference>
<dbReference type="EMBL" id="QXGC01001731">
    <property type="protein sequence ID" value="KAE9197086.1"/>
    <property type="molecule type" value="Genomic_DNA"/>
</dbReference>
<dbReference type="EMBL" id="QXFZ01000046">
    <property type="protein sequence ID" value="KAE9137396.1"/>
    <property type="molecule type" value="Genomic_DNA"/>
</dbReference>
<evidence type="ECO:0000313" key="15">
    <source>
        <dbReference type="Proteomes" id="UP000440732"/>
    </source>
</evidence>
<evidence type="ECO:0000313" key="14">
    <source>
        <dbReference type="Proteomes" id="UP000440367"/>
    </source>
</evidence>
<dbReference type="EMBL" id="QXGE01001753">
    <property type="protein sequence ID" value="KAE9288687.1"/>
    <property type="molecule type" value="Genomic_DNA"/>
</dbReference>
<comment type="caution">
    <text evidence="6">The sequence shown here is derived from an EMBL/GenBank/DDBJ whole genome shotgun (WGS) entry which is preliminary data.</text>
</comment>
<name>A0A6A3TIH6_9STRA</name>
<evidence type="ECO:0000313" key="13">
    <source>
        <dbReference type="Proteomes" id="UP000437068"/>
    </source>
</evidence>
<dbReference type="Proteomes" id="UP000429523">
    <property type="component" value="Unassembled WGS sequence"/>
</dbReference>
<accession>A0A6A3TIH6</accession>
<feature type="compositionally biased region" description="Polar residues" evidence="1">
    <location>
        <begin position="13"/>
        <end position="25"/>
    </location>
</feature>
<evidence type="ECO:0000313" key="2">
    <source>
        <dbReference type="EMBL" id="KAE8948194.1"/>
    </source>
</evidence>
<dbReference type="Proteomes" id="UP000440367">
    <property type="component" value="Unassembled WGS sequence"/>
</dbReference>
<dbReference type="EMBL" id="QXFX01001703">
    <property type="protein sequence ID" value="KAE9086048.1"/>
    <property type="molecule type" value="Genomic_DNA"/>
</dbReference>
<feature type="compositionally biased region" description="Low complexity" evidence="1">
    <location>
        <begin position="85"/>
        <end position="109"/>
    </location>
</feature>
<keyword evidence="12" id="KW-1185">Reference proteome</keyword>
<reference evidence="11 12" key="1">
    <citation type="submission" date="2018-08" db="EMBL/GenBank/DDBJ databases">
        <title>Genomic investigation of the strawberry pathogen Phytophthora fragariae indicates pathogenicity is determined by transcriptional variation in three key races.</title>
        <authorList>
            <person name="Adams T.M."/>
            <person name="Armitage A.D."/>
            <person name="Sobczyk M.K."/>
            <person name="Bates H.J."/>
            <person name="Dunwell J.M."/>
            <person name="Nellist C.F."/>
            <person name="Harrison R.J."/>
        </authorList>
    </citation>
    <scope>NUCLEOTIDE SEQUENCE [LARGE SCALE GENOMIC DNA]</scope>
    <source>
        <strain evidence="10 13">A4</strain>
        <strain evidence="9 14">BC-1</strain>
        <strain evidence="8 18">BC-23</strain>
        <strain evidence="7 12">NOV-27</strain>
        <strain evidence="5 15">NOV-5</strain>
        <strain evidence="6 16">NOV-71</strain>
        <strain evidence="2 11">NOV-9</strain>
        <strain evidence="4 19">ONT-3</strain>
        <strain evidence="3 17">SCRP245</strain>
    </source>
</reference>
<dbReference type="AlphaFoldDB" id="A0A6A3TIH6"/>
<evidence type="ECO:0000313" key="19">
    <source>
        <dbReference type="Proteomes" id="UP000488956"/>
    </source>
</evidence>
<dbReference type="Proteomes" id="UP000441208">
    <property type="component" value="Unassembled WGS sequence"/>
</dbReference>
<evidence type="ECO:0000313" key="16">
    <source>
        <dbReference type="Proteomes" id="UP000441208"/>
    </source>
</evidence>
<proteinExistence type="predicted"/>
<protein>
    <submittedName>
        <fullName evidence="6">Uncharacterized protein</fullName>
    </submittedName>
</protein>
<evidence type="ECO:0000313" key="5">
    <source>
        <dbReference type="EMBL" id="KAE9114636.1"/>
    </source>
</evidence>
<feature type="compositionally biased region" description="Low complexity" evidence="1">
    <location>
        <begin position="121"/>
        <end position="130"/>
    </location>
</feature>
<dbReference type="EMBL" id="QXGD01000649">
    <property type="protein sequence ID" value="KAE9230245.1"/>
    <property type="molecule type" value="Genomic_DNA"/>
</dbReference>
<dbReference type="EMBL" id="QXGF01000057">
    <property type="protein sequence ID" value="KAE8948194.1"/>
    <property type="molecule type" value="Genomic_DNA"/>
</dbReference>
<evidence type="ECO:0000313" key="8">
    <source>
        <dbReference type="EMBL" id="KAE9197086.1"/>
    </source>
</evidence>
<dbReference type="EMBL" id="QXGB01002222">
    <property type="protein sequence ID" value="KAE9180157.1"/>
    <property type="molecule type" value="Genomic_DNA"/>
</dbReference>
<evidence type="ECO:0000313" key="17">
    <source>
        <dbReference type="Proteomes" id="UP000460718"/>
    </source>
</evidence>
<evidence type="ECO:0000313" key="6">
    <source>
        <dbReference type="EMBL" id="KAE9137396.1"/>
    </source>
</evidence>
<feature type="region of interest" description="Disordered" evidence="1">
    <location>
        <begin position="9"/>
        <end position="142"/>
    </location>
</feature>
<feature type="compositionally biased region" description="Basic residues" evidence="1">
    <location>
        <begin position="110"/>
        <end position="120"/>
    </location>
</feature>
<dbReference type="Proteomes" id="UP000433483">
    <property type="component" value="Unassembled WGS sequence"/>
</dbReference>
<evidence type="ECO:0000313" key="3">
    <source>
        <dbReference type="EMBL" id="KAE8982446.1"/>
    </source>
</evidence>
<evidence type="ECO:0000313" key="12">
    <source>
        <dbReference type="Proteomes" id="UP000433483"/>
    </source>
</evidence>
<evidence type="ECO:0000313" key="4">
    <source>
        <dbReference type="EMBL" id="KAE9086048.1"/>
    </source>
</evidence>
<dbReference type="EMBL" id="QXGA01001610">
    <property type="protein sequence ID" value="KAE9114636.1"/>
    <property type="molecule type" value="Genomic_DNA"/>
</dbReference>
<dbReference type="Proteomes" id="UP000488956">
    <property type="component" value="Unassembled WGS sequence"/>
</dbReference>
<evidence type="ECO:0000313" key="11">
    <source>
        <dbReference type="Proteomes" id="UP000429523"/>
    </source>
</evidence>
<evidence type="ECO:0000313" key="7">
    <source>
        <dbReference type="EMBL" id="KAE9180157.1"/>
    </source>
</evidence>
<evidence type="ECO:0000313" key="18">
    <source>
        <dbReference type="Proteomes" id="UP000476176"/>
    </source>
</evidence>
<dbReference type="OrthoDB" id="10622230at2759"/>
<sequence>MLYRIDKLFGGNANVTPPSAISEPSYNDADWFPVNDDLPSGKDNGGHGDDAPGTQGSCHGVEAGDKENADPNLQGSPSASPERSACATEPSSAANAAARAATASSGKKTGTTRKQRKSASKTKAATAADAKGVDKATNPKRKDFGSVYTAASEARQAFNEQKFTVQMEWKKKLLWKSGVKSNWKDTLA</sequence>
<dbReference type="Proteomes" id="UP000460718">
    <property type="component" value="Unassembled WGS sequence"/>
</dbReference>
<evidence type="ECO:0000256" key="1">
    <source>
        <dbReference type="SAM" id="MobiDB-lite"/>
    </source>
</evidence>
<organism evidence="6 16">
    <name type="scientific">Phytophthora fragariae</name>
    <dbReference type="NCBI Taxonomy" id="53985"/>
    <lineage>
        <taxon>Eukaryota</taxon>
        <taxon>Sar</taxon>
        <taxon>Stramenopiles</taxon>
        <taxon>Oomycota</taxon>
        <taxon>Peronosporomycetes</taxon>
        <taxon>Peronosporales</taxon>
        <taxon>Peronosporaceae</taxon>
        <taxon>Phytophthora</taxon>
    </lineage>
</organism>
<feature type="compositionally biased region" description="Polar residues" evidence="1">
    <location>
        <begin position="71"/>
        <end position="81"/>
    </location>
</feature>
<evidence type="ECO:0000313" key="10">
    <source>
        <dbReference type="EMBL" id="KAE9288687.1"/>
    </source>
</evidence>
<dbReference type="Proteomes" id="UP000440732">
    <property type="component" value="Unassembled WGS sequence"/>
</dbReference>
<dbReference type="Proteomes" id="UP000476176">
    <property type="component" value="Unassembled WGS sequence"/>
</dbReference>
<dbReference type="Proteomes" id="UP000437068">
    <property type="component" value="Unassembled WGS sequence"/>
</dbReference>
<evidence type="ECO:0000313" key="9">
    <source>
        <dbReference type="EMBL" id="KAE9230245.1"/>
    </source>
</evidence>
<gene>
    <name evidence="10" type="ORF">PF001_g20393</name>
    <name evidence="9" type="ORF">PF002_g13072</name>
    <name evidence="8" type="ORF">PF004_g19932</name>
    <name evidence="7" type="ORF">PF005_g23399</name>
    <name evidence="5" type="ORF">PF006_g19470</name>
    <name evidence="6" type="ORF">PF007_g1809</name>
    <name evidence="2" type="ORF">PF009_g2201</name>
    <name evidence="4" type="ORF">PF010_g20237</name>
    <name evidence="3" type="ORF">PF011_g21614</name>
</gene>